<evidence type="ECO:0000259" key="4">
    <source>
        <dbReference type="Pfam" id="PF24053"/>
    </source>
</evidence>
<dbReference type="AlphaFoldDB" id="A0A6P4AMM8"/>
<keyword evidence="2" id="KW-0812">Transmembrane</keyword>
<feature type="domain" description="DUF7356" evidence="4">
    <location>
        <begin position="114"/>
        <end position="213"/>
    </location>
</feature>
<sequence length="332" mass="36176">MDRNAVVAVFLLFLIVADVSDASLLSNIRKLVGAQPNNTSPATPIPSPSPVSQGKKPKPIPNDGTKKKKTSGSPVPDDLKKASPVPQSPNTTVPAIPPTQVAKPEEKNENKPSSEHGNVETCVVSVKECKTIKNVVACIKSFDEVSKELVVVIQNERESSLEADISLESFHTVLNISKHQSERINISHSNGKGAQIFIKAAKEKCVLPMDSPVAWRAVQLPSYDQLVTPINGAYLLILTVLIFGVTWACCMFRKRRRENRDGVPYQELEMGIAETVSATDLETAEGWDQGWDDDWDEDKAVKSPGGHVGSISANGLTSRTANKDGWENNWND</sequence>
<dbReference type="KEGG" id="zju:107431075"/>
<dbReference type="PANTHER" id="PTHR34200">
    <property type="entry name" value="DENTIN SIALOPHOSPHOPROTEIN-LIKE ISOFORM X1"/>
    <property type="match status" value="1"/>
</dbReference>
<keyword evidence="2" id="KW-1133">Transmembrane helix</keyword>
<keyword evidence="5" id="KW-1185">Reference proteome</keyword>
<dbReference type="Pfam" id="PF24053">
    <property type="entry name" value="DUF7356"/>
    <property type="match status" value="1"/>
</dbReference>
<dbReference type="RefSeq" id="XP_015897437.3">
    <property type="nucleotide sequence ID" value="XM_016041951.3"/>
</dbReference>
<protein>
    <submittedName>
        <fullName evidence="6 7">Uncharacterized protein LOC107431075</fullName>
    </submittedName>
</protein>
<feature type="compositionally biased region" description="Polar residues" evidence="1">
    <location>
        <begin position="311"/>
        <end position="320"/>
    </location>
</feature>
<evidence type="ECO:0000256" key="1">
    <source>
        <dbReference type="SAM" id="MobiDB-lite"/>
    </source>
</evidence>
<feature type="region of interest" description="Disordered" evidence="1">
    <location>
        <begin position="34"/>
        <end position="118"/>
    </location>
</feature>
<proteinExistence type="predicted"/>
<feature type="chain" id="PRO_5045019469" evidence="3">
    <location>
        <begin position="23"/>
        <end position="332"/>
    </location>
</feature>
<accession>A0A6P4AMM8</accession>
<gene>
    <name evidence="6 7" type="primary">LOC107431075</name>
</gene>
<dbReference type="InParanoid" id="A0A6P4AMM8"/>
<dbReference type="FunCoup" id="A0A6P4AMM8">
    <property type="interactions" value="1544"/>
</dbReference>
<keyword evidence="3" id="KW-0732">Signal</keyword>
<evidence type="ECO:0000256" key="3">
    <source>
        <dbReference type="SAM" id="SignalP"/>
    </source>
</evidence>
<dbReference type="PANTHER" id="PTHR34200:SF2">
    <property type="entry name" value="TRANSMEMBRANE PROTEIN"/>
    <property type="match status" value="1"/>
</dbReference>
<dbReference type="GeneID" id="107431075"/>
<name>A0A6P4AMM8_ZIZJJ</name>
<dbReference type="Proteomes" id="UP001652623">
    <property type="component" value="Chromosome 6"/>
</dbReference>
<feature type="compositionally biased region" description="Acidic residues" evidence="1">
    <location>
        <begin position="287"/>
        <end position="297"/>
    </location>
</feature>
<dbReference type="InterPro" id="IPR055780">
    <property type="entry name" value="DUF7356"/>
</dbReference>
<reference evidence="6 7" key="1">
    <citation type="submission" date="2025-05" db="UniProtKB">
        <authorList>
            <consortium name="RefSeq"/>
        </authorList>
    </citation>
    <scope>IDENTIFICATION</scope>
    <source>
        <tissue evidence="6 7">Seedling</tissue>
    </source>
</reference>
<feature type="compositionally biased region" description="Basic and acidic residues" evidence="1">
    <location>
        <begin position="103"/>
        <end position="118"/>
    </location>
</feature>
<evidence type="ECO:0000256" key="2">
    <source>
        <dbReference type="SAM" id="Phobius"/>
    </source>
</evidence>
<evidence type="ECO:0000313" key="6">
    <source>
        <dbReference type="RefSeq" id="XP_015897437.3"/>
    </source>
</evidence>
<evidence type="ECO:0000313" key="7">
    <source>
        <dbReference type="RefSeq" id="XP_048319769.2"/>
    </source>
</evidence>
<feature type="region of interest" description="Disordered" evidence="1">
    <location>
        <begin position="287"/>
        <end position="332"/>
    </location>
</feature>
<keyword evidence="2" id="KW-0472">Membrane</keyword>
<feature type="signal peptide" evidence="3">
    <location>
        <begin position="1"/>
        <end position="22"/>
    </location>
</feature>
<organism evidence="5 6">
    <name type="scientific">Ziziphus jujuba</name>
    <name type="common">Chinese jujube</name>
    <name type="synonym">Ziziphus sativa</name>
    <dbReference type="NCBI Taxonomy" id="326968"/>
    <lineage>
        <taxon>Eukaryota</taxon>
        <taxon>Viridiplantae</taxon>
        <taxon>Streptophyta</taxon>
        <taxon>Embryophyta</taxon>
        <taxon>Tracheophyta</taxon>
        <taxon>Spermatophyta</taxon>
        <taxon>Magnoliopsida</taxon>
        <taxon>eudicotyledons</taxon>
        <taxon>Gunneridae</taxon>
        <taxon>Pentapetalae</taxon>
        <taxon>rosids</taxon>
        <taxon>fabids</taxon>
        <taxon>Rosales</taxon>
        <taxon>Rhamnaceae</taxon>
        <taxon>Paliureae</taxon>
        <taxon>Ziziphus</taxon>
    </lineage>
</organism>
<feature type="transmembrane region" description="Helical" evidence="2">
    <location>
        <begin position="232"/>
        <end position="252"/>
    </location>
</feature>
<dbReference type="RefSeq" id="XP_048319769.2">
    <property type="nucleotide sequence ID" value="XM_048463812.2"/>
</dbReference>
<evidence type="ECO:0000313" key="5">
    <source>
        <dbReference type="Proteomes" id="UP001652623"/>
    </source>
</evidence>